<accession>A0ABN8M4F0</accession>
<keyword evidence="2" id="KW-0472">Membrane</keyword>
<feature type="compositionally biased region" description="Low complexity" evidence="1">
    <location>
        <begin position="1"/>
        <end position="10"/>
    </location>
</feature>
<feature type="transmembrane region" description="Helical" evidence="2">
    <location>
        <begin position="66"/>
        <end position="83"/>
    </location>
</feature>
<dbReference type="EMBL" id="CALNXI010000261">
    <property type="protein sequence ID" value="CAH3023436.1"/>
    <property type="molecule type" value="Genomic_DNA"/>
</dbReference>
<evidence type="ECO:0000256" key="1">
    <source>
        <dbReference type="SAM" id="MobiDB-lite"/>
    </source>
</evidence>
<feature type="compositionally biased region" description="Basic and acidic residues" evidence="1">
    <location>
        <begin position="240"/>
        <end position="251"/>
    </location>
</feature>
<feature type="region of interest" description="Disordered" evidence="1">
    <location>
        <begin position="219"/>
        <end position="251"/>
    </location>
</feature>
<feature type="transmembrane region" description="Helical" evidence="2">
    <location>
        <begin position="267"/>
        <end position="291"/>
    </location>
</feature>
<feature type="transmembrane region" description="Helical" evidence="2">
    <location>
        <begin position="36"/>
        <end position="59"/>
    </location>
</feature>
<gene>
    <name evidence="3" type="ORF">PEVE_00019346</name>
</gene>
<sequence length="294" mass="33665">MAPEPENSSPEPKPKPESSAEPKTLFPEIMTNQEAFLMYGVFIFALTVFCIILLVLFILLKKKLVVLDYLLILSTMLPYRHLLDHHAPEPEKSTAEPEPDTIMPEIMTNQEAFLMYGIFIFALAVFCVVLLVMYILLKKKVNSLTEKLGYGQGHMQMGMAEKKGLKKKNIRAFIQLGATSQKDIQSLISSKKHVVLGSDKRYLLIAMFHLRRLLEDPEPKSAQIATGEPRPERPFNTPENEPHWYKSSHEPEPNTIMPEIMTNQEAFLMYGIFIFALTVFCVVLLIMFIYLKQQ</sequence>
<keyword evidence="2" id="KW-1133">Transmembrane helix</keyword>
<feature type="transmembrane region" description="Helical" evidence="2">
    <location>
        <begin position="113"/>
        <end position="137"/>
    </location>
</feature>
<evidence type="ECO:0000256" key="2">
    <source>
        <dbReference type="SAM" id="Phobius"/>
    </source>
</evidence>
<evidence type="ECO:0000313" key="3">
    <source>
        <dbReference type="EMBL" id="CAH3023436.1"/>
    </source>
</evidence>
<proteinExistence type="predicted"/>
<comment type="caution">
    <text evidence="3">The sequence shown here is derived from an EMBL/GenBank/DDBJ whole genome shotgun (WGS) entry which is preliminary data.</text>
</comment>
<organism evidence="3 4">
    <name type="scientific">Porites evermanni</name>
    <dbReference type="NCBI Taxonomy" id="104178"/>
    <lineage>
        <taxon>Eukaryota</taxon>
        <taxon>Metazoa</taxon>
        <taxon>Cnidaria</taxon>
        <taxon>Anthozoa</taxon>
        <taxon>Hexacorallia</taxon>
        <taxon>Scleractinia</taxon>
        <taxon>Fungiina</taxon>
        <taxon>Poritidae</taxon>
        <taxon>Porites</taxon>
    </lineage>
</organism>
<evidence type="ECO:0000313" key="4">
    <source>
        <dbReference type="Proteomes" id="UP001159427"/>
    </source>
</evidence>
<protein>
    <submittedName>
        <fullName evidence="3">Uncharacterized protein</fullName>
    </submittedName>
</protein>
<feature type="region of interest" description="Disordered" evidence="1">
    <location>
        <begin position="1"/>
        <end position="22"/>
    </location>
</feature>
<keyword evidence="2" id="KW-0812">Transmembrane</keyword>
<reference evidence="3 4" key="1">
    <citation type="submission" date="2022-05" db="EMBL/GenBank/DDBJ databases">
        <authorList>
            <consortium name="Genoscope - CEA"/>
            <person name="William W."/>
        </authorList>
    </citation>
    <scope>NUCLEOTIDE SEQUENCE [LARGE SCALE GENOMIC DNA]</scope>
</reference>
<keyword evidence="4" id="KW-1185">Reference proteome</keyword>
<dbReference type="Proteomes" id="UP001159427">
    <property type="component" value="Unassembled WGS sequence"/>
</dbReference>
<name>A0ABN8M4F0_9CNID</name>